<dbReference type="Proteomes" id="UP001164390">
    <property type="component" value="Chromosome"/>
</dbReference>
<sequence length="303" mass="34396">MTLLLDPPHPTVLEQLGVLTTAQAESLYSRSTVRRNIAGSRWSRPVRGVVVVHNGPLTPDQRDWVALLSCPRGSALAGQTALRWDGFDGFDEPQPHVVLREGNRRPLNTDVVPHFSTMLEERDVHPLLRPRRTRVARSLVDFAAWQDNRRRARAIVLSGVQQRLTNTHNLRDALSRRGPCRHRALIVQSILDAAGGIQSLPERDFDLIRIDRGLPPPTRQAVARRNDGKYYLDVEWLEYDTACEIHGIPHLRVPQWDADLLRANEITIVGPRLIMFSSYAVRHEQTIVGDQLERMLGRGGWSR</sequence>
<protein>
    <recommendedName>
        <fullName evidence="3">Transcriptional regulator, AbiEi antitoxin, Type IV TA system</fullName>
    </recommendedName>
</protein>
<name>A0AA46THE7_9ACTN</name>
<dbReference type="KEGG" id="sgrg:L0C25_22290"/>
<reference evidence="1" key="1">
    <citation type="submission" date="2022-01" db="EMBL/GenBank/DDBJ databases">
        <title>Nocardioidaceae gen. sp. A5X3R13.</title>
        <authorList>
            <person name="Lopez Marin M.A."/>
            <person name="Uhlik O."/>
        </authorList>
    </citation>
    <scope>NUCLEOTIDE SEQUENCE</scope>
    <source>
        <strain evidence="1">A5X3R13</strain>
    </source>
</reference>
<evidence type="ECO:0008006" key="3">
    <source>
        <dbReference type="Google" id="ProtNLM"/>
    </source>
</evidence>
<proteinExistence type="predicted"/>
<gene>
    <name evidence="1" type="ORF">L0C25_22290</name>
</gene>
<dbReference type="AlphaFoldDB" id="A0AA46THE7"/>
<dbReference type="EMBL" id="CP094970">
    <property type="protein sequence ID" value="UYM05211.1"/>
    <property type="molecule type" value="Genomic_DNA"/>
</dbReference>
<organism evidence="1 2">
    <name type="scientific">Solicola gregarius</name>
    <dbReference type="NCBI Taxonomy" id="2908642"/>
    <lineage>
        <taxon>Bacteria</taxon>
        <taxon>Bacillati</taxon>
        <taxon>Actinomycetota</taxon>
        <taxon>Actinomycetes</taxon>
        <taxon>Propionibacteriales</taxon>
        <taxon>Nocardioidaceae</taxon>
        <taxon>Solicola</taxon>
    </lineage>
</organism>
<dbReference type="RefSeq" id="WP_271634005.1">
    <property type="nucleotide sequence ID" value="NZ_CP094970.1"/>
</dbReference>
<accession>A0AA46THE7</accession>
<evidence type="ECO:0000313" key="1">
    <source>
        <dbReference type="EMBL" id="UYM05211.1"/>
    </source>
</evidence>
<evidence type="ECO:0000313" key="2">
    <source>
        <dbReference type="Proteomes" id="UP001164390"/>
    </source>
</evidence>
<keyword evidence="2" id="KW-1185">Reference proteome</keyword>